<dbReference type="EMBL" id="BAABJI010000002">
    <property type="protein sequence ID" value="GAA4925231.1"/>
    <property type="molecule type" value="Genomic_DNA"/>
</dbReference>
<feature type="signal peptide" evidence="1">
    <location>
        <begin position="1"/>
        <end position="22"/>
    </location>
</feature>
<name>A0ABP9G1G6_9SPHI</name>
<evidence type="ECO:0000313" key="3">
    <source>
        <dbReference type="EMBL" id="GAA4925231.1"/>
    </source>
</evidence>
<dbReference type="InterPro" id="IPR040832">
    <property type="entry name" value="TTHB210-like_dom"/>
</dbReference>
<dbReference type="RefSeq" id="WP_345332570.1">
    <property type="nucleotide sequence ID" value="NZ_BAABJI010000002.1"/>
</dbReference>
<dbReference type="InterPro" id="IPR033786">
    <property type="entry name" value="TTHB210-like"/>
</dbReference>
<protein>
    <submittedName>
        <fullName evidence="3">DUF5602 domain-containing protein</fullName>
    </submittedName>
</protein>
<sequence>MNKRFLKQLKTLTMGSALLLLAACSKDDNSNQTPATSISYGSFVKVGNGQARSYIVKNADGSPAEIGFNFTEDALSGLPEHNTAYVLPMPADNKSIINHISFDYTVHGHGPEGVYNVPHFDVHYYMISESEKDAIGTSETDPKIDILPAAQFIPKNYIPGANEPKMGKHWADTTAAEFHGKKFEKTFIYGSYNGKFIFLEPMIALDYLKTKPNVTLPIAQGAKIQQIALVPQQYAIEWQKDRREYTISLNDLKLRQQ</sequence>
<feature type="domain" description="TTHB210-like" evidence="2">
    <location>
        <begin position="59"/>
        <end position="104"/>
    </location>
</feature>
<dbReference type="CDD" id="cd11669">
    <property type="entry name" value="TTHB210-like"/>
    <property type="match status" value="1"/>
</dbReference>
<dbReference type="Proteomes" id="UP001501436">
    <property type="component" value="Unassembled WGS sequence"/>
</dbReference>
<dbReference type="PROSITE" id="PS51257">
    <property type="entry name" value="PROKAR_LIPOPROTEIN"/>
    <property type="match status" value="1"/>
</dbReference>
<evidence type="ECO:0000313" key="4">
    <source>
        <dbReference type="Proteomes" id="UP001501436"/>
    </source>
</evidence>
<evidence type="ECO:0000256" key="1">
    <source>
        <dbReference type="SAM" id="SignalP"/>
    </source>
</evidence>
<accession>A0ABP9G1G6</accession>
<keyword evidence="4" id="KW-1185">Reference proteome</keyword>
<reference evidence="4" key="1">
    <citation type="journal article" date="2019" name="Int. J. Syst. Evol. Microbiol.">
        <title>The Global Catalogue of Microorganisms (GCM) 10K type strain sequencing project: providing services to taxonomists for standard genome sequencing and annotation.</title>
        <authorList>
            <consortium name="The Broad Institute Genomics Platform"/>
            <consortium name="The Broad Institute Genome Sequencing Center for Infectious Disease"/>
            <person name="Wu L."/>
            <person name="Ma J."/>
        </authorList>
    </citation>
    <scope>NUCLEOTIDE SEQUENCE [LARGE SCALE GENOMIC DNA]</scope>
    <source>
        <strain evidence="4">JCM 18283</strain>
    </source>
</reference>
<organism evidence="3 4">
    <name type="scientific">Mucilaginibacter defluvii</name>
    <dbReference type="NCBI Taxonomy" id="1196019"/>
    <lineage>
        <taxon>Bacteria</taxon>
        <taxon>Pseudomonadati</taxon>
        <taxon>Bacteroidota</taxon>
        <taxon>Sphingobacteriia</taxon>
        <taxon>Sphingobacteriales</taxon>
        <taxon>Sphingobacteriaceae</taxon>
        <taxon>Mucilaginibacter</taxon>
    </lineage>
</organism>
<keyword evidence="1" id="KW-0732">Signal</keyword>
<evidence type="ECO:0000259" key="2">
    <source>
        <dbReference type="Pfam" id="PF18197"/>
    </source>
</evidence>
<proteinExistence type="predicted"/>
<comment type="caution">
    <text evidence="3">The sequence shown here is derived from an EMBL/GenBank/DDBJ whole genome shotgun (WGS) entry which is preliminary data.</text>
</comment>
<feature type="chain" id="PRO_5046265884" evidence="1">
    <location>
        <begin position="23"/>
        <end position="257"/>
    </location>
</feature>
<dbReference type="Pfam" id="PF18197">
    <property type="entry name" value="TTHB210-like"/>
    <property type="match status" value="1"/>
</dbReference>
<gene>
    <name evidence="3" type="ORF">GCM10023313_32130</name>
</gene>